<gene>
    <name evidence="4" type="ORF">L0N08_05915</name>
</gene>
<feature type="repeat" description="Cell wall-binding" evidence="2">
    <location>
        <begin position="265"/>
        <end position="284"/>
    </location>
</feature>
<sequence length="325" mass="36261">MMIRTKKKVVLGLLAGVLAASLAVPSYAASRKPIKSIALTIKANIQPDTDFGQEEIEIESNSNKYSVDGYDILNDDFEWRDDSVPRIQITLTAEEDYYFQSLPKDKITLKGGATFLKATRQDSSSTLLMDVELPSLQTAIRDVENLKLSDNGIATWDAISAAGSYEVRIYRDDKAVGASMVVDTNTCNCRDRMTKGDSSYTVKVRPVSRFEDGERGEWVESASVYITGDKAAQFRDNPTGGSGAWAQSPENGRWWYDNGDGTYPANAWKLIGGKWYFFDAQGYMQTGWIQWDGKEYYCSENGDMQVNCMTPDNYWVGEDGAKISQ</sequence>
<dbReference type="InterPro" id="IPR018337">
    <property type="entry name" value="Cell_wall/Cho-bd_repeat"/>
</dbReference>
<evidence type="ECO:0000313" key="4">
    <source>
        <dbReference type="EMBL" id="MCG4744944.1"/>
    </source>
</evidence>
<dbReference type="SUPFAM" id="SSF69360">
    <property type="entry name" value="Cell wall binding repeat"/>
    <property type="match status" value="1"/>
</dbReference>
<feature type="signal peptide" evidence="3">
    <location>
        <begin position="1"/>
        <end position="28"/>
    </location>
</feature>
<evidence type="ECO:0000313" key="5">
    <source>
        <dbReference type="Proteomes" id="UP001299608"/>
    </source>
</evidence>
<keyword evidence="3" id="KW-0732">Signal</keyword>
<dbReference type="Gene3D" id="2.10.270.10">
    <property type="entry name" value="Cholin Binding"/>
    <property type="match status" value="1"/>
</dbReference>
<comment type="caution">
    <text evidence="4">The sequence shown here is derived from an EMBL/GenBank/DDBJ whole genome shotgun (WGS) entry which is preliminary data.</text>
</comment>
<evidence type="ECO:0008006" key="6">
    <source>
        <dbReference type="Google" id="ProtNLM"/>
    </source>
</evidence>
<keyword evidence="1" id="KW-0677">Repeat</keyword>
<name>A0AAW5BY19_9FIRM</name>
<dbReference type="Pfam" id="PF19127">
    <property type="entry name" value="Choline_bind_3"/>
    <property type="match status" value="1"/>
</dbReference>
<accession>A0AAW5BY19</accession>
<protein>
    <recommendedName>
        <fullName evidence="6">Cell wall binding repeat-containing protein</fullName>
    </recommendedName>
</protein>
<evidence type="ECO:0000256" key="1">
    <source>
        <dbReference type="ARBA" id="ARBA00022737"/>
    </source>
</evidence>
<evidence type="ECO:0000256" key="2">
    <source>
        <dbReference type="PROSITE-ProRule" id="PRU00591"/>
    </source>
</evidence>
<feature type="chain" id="PRO_5043811997" description="Cell wall binding repeat-containing protein" evidence="3">
    <location>
        <begin position="29"/>
        <end position="325"/>
    </location>
</feature>
<dbReference type="PROSITE" id="PS51170">
    <property type="entry name" value="CW"/>
    <property type="match status" value="2"/>
</dbReference>
<proteinExistence type="predicted"/>
<dbReference type="Proteomes" id="UP001299608">
    <property type="component" value="Unassembled WGS sequence"/>
</dbReference>
<evidence type="ECO:0000256" key="3">
    <source>
        <dbReference type="SAM" id="SignalP"/>
    </source>
</evidence>
<dbReference type="RefSeq" id="WP_238053426.1">
    <property type="nucleotide sequence ID" value="NZ_JAKNGE010000006.1"/>
</dbReference>
<dbReference type="EMBL" id="JAKNGE010000006">
    <property type="protein sequence ID" value="MCG4744944.1"/>
    <property type="molecule type" value="Genomic_DNA"/>
</dbReference>
<dbReference type="AlphaFoldDB" id="A0AAW5BY19"/>
<organism evidence="4 5">
    <name type="scientific">Enterocloster aldenensis</name>
    <dbReference type="NCBI Taxonomy" id="358742"/>
    <lineage>
        <taxon>Bacteria</taxon>
        <taxon>Bacillati</taxon>
        <taxon>Bacillota</taxon>
        <taxon>Clostridia</taxon>
        <taxon>Lachnospirales</taxon>
        <taxon>Lachnospiraceae</taxon>
        <taxon>Enterocloster</taxon>
    </lineage>
</organism>
<reference evidence="4" key="1">
    <citation type="submission" date="2022-01" db="EMBL/GenBank/DDBJ databases">
        <title>Collection of gut derived symbiotic bacterial strains cultured from healthy donors.</title>
        <authorList>
            <person name="Lin H."/>
            <person name="Kohout C."/>
            <person name="Waligurski E."/>
            <person name="Pamer E.G."/>
        </authorList>
    </citation>
    <scope>NUCLEOTIDE SEQUENCE</scope>
    <source>
        <strain evidence="4">DFI.6.55</strain>
    </source>
</reference>
<feature type="repeat" description="Cell wall-binding" evidence="2">
    <location>
        <begin position="285"/>
        <end position="304"/>
    </location>
</feature>